<name>A0A248JN27_9PROT</name>
<organism evidence="2 3">
    <name type="scientific">Nitrospirillum viridazoti CBAmc</name>
    <dbReference type="NCBI Taxonomy" id="1441467"/>
    <lineage>
        <taxon>Bacteria</taxon>
        <taxon>Pseudomonadati</taxon>
        <taxon>Pseudomonadota</taxon>
        <taxon>Alphaproteobacteria</taxon>
        <taxon>Rhodospirillales</taxon>
        <taxon>Azospirillaceae</taxon>
        <taxon>Nitrospirillum</taxon>
        <taxon>Nitrospirillum viridazoti</taxon>
    </lineage>
</organism>
<accession>A0A248JN27</accession>
<dbReference type="GO" id="GO:0000166">
    <property type="term" value="F:nucleotide binding"/>
    <property type="evidence" value="ECO:0007669"/>
    <property type="project" value="InterPro"/>
</dbReference>
<evidence type="ECO:0000313" key="2">
    <source>
        <dbReference type="EMBL" id="ASG20122.1"/>
    </source>
</evidence>
<dbReference type="Pfam" id="PF00570">
    <property type="entry name" value="HRDC"/>
    <property type="match status" value="1"/>
</dbReference>
<feature type="domain" description="HRDC" evidence="1">
    <location>
        <begin position="59"/>
        <end position="138"/>
    </location>
</feature>
<dbReference type="SUPFAM" id="SSF47819">
    <property type="entry name" value="HRDC-like"/>
    <property type="match status" value="1"/>
</dbReference>
<evidence type="ECO:0000313" key="3">
    <source>
        <dbReference type="Proteomes" id="UP000197153"/>
    </source>
</evidence>
<dbReference type="PROSITE" id="PS50967">
    <property type="entry name" value="HRDC"/>
    <property type="match status" value="1"/>
</dbReference>
<dbReference type="EMBL" id="CP022110">
    <property type="protein sequence ID" value="ASG20122.1"/>
    <property type="molecule type" value="Genomic_DNA"/>
</dbReference>
<dbReference type="AlphaFoldDB" id="A0A248JN27"/>
<gene>
    <name evidence="2" type="ORF">Y958_04235</name>
</gene>
<dbReference type="InterPro" id="IPR010997">
    <property type="entry name" value="HRDC-like_sf"/>
</dbReference>
<keyword evidence="3" id="KW-1185">Reference proteome</keyword>
<reference evidence="2 3" key="1">
    <citation type="submission" date="2017-06" db="EMBL/GenBank/DDBJ databases">
        <title>Complete genome sequence of Nitrospirillum amazonense strain CBAmC, an endophytic nitrogen-fixing and plant growth-promoting bacterium, isolated from sugarcane.</title>
        <authorList>
            <person name="Schwab S."/>
            <person name="dos Santos Teixeira K.R."/>
            <person name="Simoes Araujo J.L."/>
            <person name="Soares Vidal M."/>
            <person name="Borges de Freitas H.R."/>
            <person name="Rivello Crivelaro A.L."/>
            <person name="Bueno de Camargo Nunes A."/>
            <person name="dos Santos C.M."/>
            <person name="Palmeira da Silva Rosa D."/>
            <person name="da Silva Padilha D."/>
            <person name="da Silva E."/>
            <person name="Araujo Terra L."/>
            <person name="Soares Mendes V."/>
            <person name="Farinelli L."/>
            <person name="Magalhaes Cruz L."/>
            <person name="Baldani J.I."/>
        </authorList>
    </citation>
    <scope>NUCLEOTIDE SEQUENCE [LARGE SCALE GENOMIC DNA]</scope>
    <source>
        <strain evidence="2 3">CBAmC</strain>
    </source>
</reference>
<dbReference type="InterPro" id="IPR044876">
    <property type="entry name" value="HRDC_dom_sf"/>
</dbReference>
<dbReference type="RefSeq" id="WP_088871024.1">
    <property type="nucleotide sequence ID" value="NZ_CP022110.1"/>
</dbReference>
<sequence>MTLEIRTFSIRDATHDEDETRLASFLRTVEVSRIDTAYADGAWRVLVQYRDLRRKEETAQIESAIISALNSWRTEVAKSLGIDREEVLSNAVTAEIARYAPTTEIELSVISSAAGFDVAGRGGQIVQIVRQTMEDLTN</sequence>
<dbReference type="Gene3D" id="1.10.150.80">
    <property type="entry name" value="HRDC domain"/>
    <property type="match status" value="1"/>
</dbReference>
<dbReference type="Proteomes" id="UP000197153">
    <property type="component" value="Chromosome 1"/>
</dbReference>
<evidence type="ECO:0000259" key="1">
    <source>
        <dbReference type="PROSITE" id="PS50967"/>
    </source>
</evidence>
<protein>
    <submittedName>
        <fullName evidence="2">Aldolase</fullName>
    </submittedName>
</protein>
<dbReference type="GO" id="GO:0003676">
    <property type="term" value="F:nucleic acid binding"/>
    <property type="evidence" value="ECO:0007669"/>
    <property type="project" value="InterPro"/>
</dbReference>
<proteinExistence type="predicted"/>
<dbReference type="KEGG" id="nao:Y958_04235"/>
<dbReference type="InterPro" id="IPR002121">
    <property type="entry name" value="HRDC_dom"/>
</dbReference>